<reference evidence="1" key="1">
    <citation type="journal article" date="2021" name="PeerJ">
        <title>Extensive microbial diversity within the chicken gut microbiome revealed by metagenomics and culture.</title>
        <authorList>
            <person name="Gilroy R."/>
            <person name="Ravi A."/>
            <person name="Getino M."/>
            <person name="Pursley I."/>
            <person name="Horton D.L."/>
            <person name="Alikhan N.F."/>
            <person name="Baker D."/>
            <person name="Gharbi K."/>
            <person name="Hall N."/>
            <person name="Watson M."/>
            <person name="Adriaenssens E.M."/>
            <person name="Foster-Nyarko E."/>
            <person name="Jarju S."/>
            <person name="Secka A."/>
            <person name="Antonio M."/>
            <person name="Oren A."/>
            <person name="Chaudhuri R.R."/>
            <person name="La Ragione R."/>
            <person name="Hildebrand F."/>
            <person name="Pallen M.J."/>
        </authorList>
    </citation>
    <scope>NUCLEOTIDE SEQUENCE</scope>
    <source>
        <strain evidence="1">2239</strain>
    </source>
</reference>
<protein>
    <submittedName>
        <fullName evidence="1">Right-handed parallel beta-helix repeat-containing protein</fullName>
    </submittedName>
</protein>
<dbReference type="Gene3D" id="2.160.20.10">
    <property type="entry name" value="Single-stranded right-handed beta-helix, Pectin lyase-like"/>
    <property type="match status" value="2"/>
</dbReference>
<organism evidence="1 2">
    <name type="scientific">Candidatus Allofournierella pullicola</name>
    <dbReference type="NCBI Taxonomy" id="2838596"/>
    <lineage>
        <taxon>Bacteria</taxon>
        <taxon>Bacillati</taxon>
        <taxon>Bacillota</taxon>
        <taxon>Clostridia</taxon>
        <taxon>Eubacteriales</taxon>
        <taxon>Oscillospiraceae</taxon>
        <taxon>Allofournierella</taxon>
    </lineage>
</organism>
<comment type="caution">
    <text evidence="1">The sequence shown here is derived from an EMBL/GenBank/DDBJ whole genome shotgun (WGS) entry which is preliminary data.</text>
</comment>
<dbReference type="Proteomes" id="UP000824193">
    <property type="component" value="Unassembled WGS sequence"/>
</dbReference>
<dbReference type="SUPFAM" id="SSF51126">
    <property type="entry name" value="Pectin lyase-like"/>
    <property type="match status" value="1"/>
</dbReference>
<dbReference type="EMBL" id="DXFW01000022">
    <property type="protein sequence ID" value="HIX05993.1"/>
    <property type="molecule type" value="Genomic_DNA"/>
</dbReference>
<evidence type="ECO:0000313" key="1">
    <source>
        <dbReference type="EMBL" id="HIX05993.1"/>
    </source>
</evidence>
<gene>
    <name evidence="1" type="ORF">H9865_07835</name>
</gene>
<name>A0A9D2ADQ8_9FIRM</name>
<evidence type="ECO:0000313" key="2">
    <source>
        <dbReference type="Proteomes" id="UP000824193"/>
    </source>
</evidence>
<dbReference type="AlphaFoldDB" id="A0A9D2ADQ8"/>
<accession>A0A9D2ADQ8</accession>
<sequence length="513" mass="56289">MSARVRSLDGFSGATLWARLRRAAEDLEQHPGTTLLIPPGDYHLRPPFARRLRRSLMSGRLGDDPEAVIFTPYYPYETALPVHGARECVIEASGARFILHGPMQAVELSGCENVSLRGLAVDQSPKPYTVARVAGQGADYVDLRLPKGCGVTGRTPAPRIVPTDEAGRFLPGCMTSFSRTRLDRNTIRYFGAPALPACTGRSAVLIHSYHYRPAVYLERCQNVALEQVTLHAQYGMGLLAYRCRDVTCKKLAVRPSAGQPVSVNTDASHFSACDGQILLEDCFFSSSEDDAVNVHSYYYDPEPLEGAWVLLRVKAPTFTHSQVIDAPLPGSRLELYDPDSLCLTDSFRVLGSVPDRTRLAARVLLDRPLPHPGLLLDAGLRPHLVVRRCTFENILTRCLLIKAHTAVVEDCRFRNCPGTAIHIAPETAWREGGAAKNVRIQNCSFFHVGFGEYGIHKNASVLCVEGGCPRPARAVIGQVSLLRCSVSSCPSFRPQVSLSSLGRFIKTTARLPE</sequence>
<dbReference type="InterPro" id="IPR012334">
    <property type="entry name" value="Pectin_lyas_fold"/>
</dbReference>
<dbReference type="InterPro" id="IPR011050">
    <property type="entry name" value="Pectin_lyase_fold/virulence"/>
</dbReference>
<proteinExistence type="predicted"/>
<reference evidence="1" key="2">
    <citation type="submission" date="2021-04" db="EMBL/GenBank/DDBJ databases">
        <authorList>
            <person name="Gilroy R."/>
        </authorList>
    </citation>
    <scope>NUCLEOTIDE SEQUENCE</scope>
    <source>
        <strain evidence="1">2239</strain>
    </source>
</reference>